<evidence type="ECO:0000313" key="3">
    <source>
        <dbReference type="EMBL" id="EYD70548.1"/>
    </source>
</evidence>
<dbReference type="InterPro" id="IPR018511">
    <property type="entry name" value="Hemolysin-typ_Ca-bd_CS"/>
</dbReference>
<dbReference type="GO" id="GO:0005576">
    <property type="term" value="C:extracellular region"/>
    <property type="evidence" value="ECO:0007669"/>
    <property type="project" value="UniProtKB-SubCell"/>
</dbReference>
<dbReference type="HOGENOM" id="CLU_926883_0_0_5"/>
<dbReference type="PATRIC" id="fig|1122180.6.peg.2167"/>
<dbReference type="eggNOG" id="COG2931">
    <property type="taxonomic scope" value="Bacteria"/>
</dbReference>
<organism evidence="3 4">
    <name type="scientific">Limimaricola hongkongensis DSM 17492</name>
    <dbReference type="NCBI Taxonomy" id="1122180"/>
    <lineage>
        <taxon>Bacteria</taxon>
        <taxon>Pseudomonadati</taxon>
        <taxon>Pseudomonadota</taxon>
        <taxon>Alphaproteobacteria</taxon>
        <taxon>Rhodobacterales</taxon>
        <taxon>Paracoccaceae</taxon>
        <taxon>Limimaricola</taxon>
    </lineage>
</organism>
<dbReference type="InterPro" id="IPR011049">
    <property type="entry name" value="Serralysin-like_metalloprot_C"/>
</dbReference>
<keyword evidence="2" id="KW-0964">Secreted</keyword>
<evidence type="ECO:0000313" key="4">
    <source>
        <dbReference type="Proteomes" id="UP000025047"/>
    </source>
</evidence>
<dbReference type="SUPFAM" id="SSF51120">
    <property type="entry name" value="beta-Roll"/>
    <property type="match status" value="1"/>
</dbReference>
<dbReference type="Proteomes" id="UP000025047">
    <property type="component" value="Unassembled WGS sequence"/>
</dbReference>
<evidence type="ECO:0000256" key="2">
    <source>
        <dbReference type="ARBA" id="ARBA00022525"/>
    </source>
</evidence>
<name>A0A017H8W1_9RHOB</name>
<dbReference type="PRINTS" id="PR00313">
    <property type="entry name" value="CABNDNGRPT"/>
</dbReference>
<dbReference type="InterPro" id="IPR050557">
    <property type="entry name" value="RTX_toxin/Mannuronan_C5-epim"/>
</dbReference>
<proteinExistence type="predicted"/>
<dbReference type="GO" id="GO:0005509">
    <property type="term" value="F:calcium ion binding"/>
    <property type="evidence" value="ECO:0007669"/>
    <property type="project" value="InterPro"/>
</dbReference>
<dbReference type="PANTHER" id="PTHR38340">
    <property type="entry name" value="S-LAYER PROTEIN"/>
    <property type="match status" value="1"/>
</dbReference>
<protein>
    <submittedName>
        <fullName evidence="3">Putative secreted calcium-binding protein</fullName>
    </submittedName>
</protein>
<comment type="caution">
    <text evidence="3">The sequence shown here is derived from an EMBL/GenBank/DDBJ whole genome shotgun (WGS) entry which is preliminary data.</text>
</comment>
<dbReference type="InterPro" id="IPR001343">
    <property type="entry name" value="Hemolysn_Ca-bd"/>
</dbReference>
<gene>
    <name evidence="3" type="ORF">Lokhon_02182</name>
</gene>
<reference evidence="3 4" key="1">
    <citation type="submission" date="2013-03" db="EMBL/GenBank/DDBJ databases">
        <authorList>
            <person name="Fiebig A."/>
            <person name="Goeker M."/>
            <person name="Klenk H.-P.P."/>
        </authorList>
    </citation>
    <scope>NUCLEOTIDE SEQUENCE [LARGE SCALE GENOMIC DNA]</scope>
    <source>
        <strain evidence="3 4">DSM 17492</strain>
    </source>
</reference>
<dbReference type="PANTHER" id="PTHR38340:SF1">
    <property type="entry name" value="S-LAYER PROTEIN"/>
    <property type="match status" value="1"/>
</dbReference>
<comment type="subcellular location">
    <subcellularLocation>
        <location evidence="1">Secreted</location>
    </subcellularLocation>
</comment>
<dbReference type="Pfam" id="PF00353">
    <property type="entry name" value="HemolysinCabind"/>
    <property type="match status" value="4"/>
</dbReference>
<dbReference type="STRING" id="1122180.Lokhon_02182"/>
<dbReference type="RefSeq" id="WP_017929924.1">
    <property type="nucleotide sequence ID" value="NZ_KB823006.1"/>
</dbReference>
<evidence type="ECO:0000256" key="1">
    <source>
        <dbReference type="ARBA" id="ARBA00004613"/>
    </source>
</evidence>
<accession>A0A017H8W1</accession>
<dbReference type="EMBL" id="APGJ01000007">
    <property type="protein sequence ID" value="EYD70548.1"/>
    <property type="molecule type" value="Genomic_DNA"/>
</dbReference>
<dbReference type="AlphaFoldDB" id="A0A017H8W1"/>
<keyword evidence="4" id="KW-1185">Reference proteome</keyword>
<dbReference type="PROSITE" id="PS00330">
    <property type="entry name" value="HEMOLYSIN_CALCIUM"/>
    <property type="match status" value="2"/>
</dbReference>
<dbReference type="Gene3D" id="2.150.10.10">
    <property type="entry name" value="Serralysin-like metalloprotease, C-terminal"/>
    <property type="match status" value="2"/>
</dbReference>
<sequence length="300" mass="31012">MASLIFNATASFSFYDMKQARKDFIPLVNSYSEALLTPSAITVKDNDINLTKISGTNFTYTTKDGKLVITGGEVTDVEIRIDNATPVIEITGLEIDAGKFGGFLSSGSRKAYDLLFEGDDTVSGGKKDDLLKGYQGDDILNGYRGNDTLLGGGGDDRLFGATGQDRLVGGGGNDVLLGGGGDDILLGGGGDDTLIGGGGGDTLAGGGGNDTLNGGGGDDEVKGGGGADTFVFDKGSDRLVGGKGNDTVQFNGDFADYDVNFGKRVIVESGGDRDVLLGMERLEFDDTVYARQGGDWVELG</sequence>